<name>A0A1L7XMW6_9HELO</name>
<dbReference type="InterPro" id="IPR006091">
    <property type="entry name" value="Acyl-CoA_Oxase/DH_mid-dom"/>
</dbReference>
<dbReference type="SUPFAM" id="SSF47203">
    <property type="entry name" value="Acyl-CoA dehydrogenase C-terminal domain-like"/>
    <property type="match status" value="1"/>
</dbReference>
<evidence type="ECO:0000313" key="10">
    <source>
        <dbReference type="EMBL" id="CZR66382.1"/>
    </source>
</evidence>
<dbReference type="GO" id="GO:0005737">
    <property type="term" value="C:cytoplasm"/>
    <property type="evidence" value="ECO:0007669"/>
    <property type="project" value="TreeGrafter"/>
</dbReference>
<evidence type="ECO:0000256" key="4">
    <source>
        <dbReference type="ARBA" id="ARBA00022827"/>
    </source>
</evidence>
<dbReference type="OrthoDB" id="10254877at2759"/>
<evidence type="ECO:0000259" key="8">
    <source>
        <dbReference type="Pfam" id="PF02770"/>
    </source>
</evidence>
<evidence type="ECO:0000256" key="5">
    <source>
        <dbReference type="ARBA" id="ARBA00023002"/>
    </source>
</evidence>
<dbReference type="InterPro" id="IPR037069">
    <property type="entry name" value="AcylCoA_DH/ox_N_sf"/>
</dbReference>
<keyword evidence="5 6" id="KW-0560">Oxidoreductase</keyword>
<reference evidence="10 11" key="1">
    <citation type="submission" date="2016-03" db="EMBL/GenBank/DDBJ databases">
        <authorList>
            <person name="Ploux O."/>
        </authorList>
    </citation>
    <scope>NUCLEOTIDE SEQUENCE [LARGE SCALE GENOMIC DNA]</scope>
    <source>
        <strain evidence="10 11">UAMH 11012</strain>
    </source>
</reference>
<dbReference type="SUPFAM" id="SSF56645">
    <property type="entry name" value="Acyl-CoA dehydrogenase NM domain-like"/>
    <property type="match status" value="1"/>
</dbReference>
<dbReference type="EMBL" id="FJOG01000036">
    <property type="protein sequence ID" value="CZR66382.1"/>
    <property type="molecule type" value="Genomic_DNA"/>
</dbReference>
<dbReference type="STRING" id="576137.A0A1L7XMW6"/>
<sequence length="422" mass="46301">MADTITSPVPFADPTWHQDKSHPFYKDSHRTLQRFLRSYVDSEIAPNVAQWEKQGFVPEENFKKHASLGLLAAAVFPLPLDQLEGITLPGGISPREWDEFHDSILIDEMARCGCLGTVWGINGGATVGGAPLSVYADTAQKKKYLAPLLRGEQRHCLMITEPDIGSDVGGMTTTAQKSKDGKHYVLNGQKKWVTQGQWATHALCAARTGGPGPKGVSVFIVDLATKGITRTKMENSGVSSSGSTFVDLDEVLVSAENLLGQENKGFEIIMSTFTHERLWVGITALRLGRVALEDSYKHALKRETFGKPLFENQVIRQKFSKMGGLIEPTQFFMENLVHRSVRTTPLAFSPLAALLKVQAAHNLEKISRETQQIFGGLGYSRTGAGARVEQISRDVRVLVVSGGSEEILQDMIAKSLKKLAKL</sequence>
<dbReference type="InterPro" id="IPR036250">
    <property type="entry name" value="AcylCo_DH-like_C"/>
</dbReference>
<dbReference type="GO" id="GO:0003995">
    <property type="term" value="F:acyl-CoA dehydrogenase activity"/>
    <property type="evidence" value="ECO:0007669"/>
    <property type="project" value="TreeGrafter"/>
</dbReference>
<evidence type="ECO:0000256" key="6">
    <source>
        <dbReference type="RuleBase" id="RU362125"/>
    </source>
</evidence>
<dbReference type="InterPro" id="IPR009100">
    <property type="entry name" value="AcylCoA_DH/oxidase_NM_dom_sf"/>
</dbReference>
<feature type="domain" description="Acyl-CoA dehydrogenase/oxidase C-terminal" evidence="7">
    <location>
        <begin position="263"/>
        <end position="416"/>
    </location>
</feature>
<evidence type="ECO:0000259" key="7">
    <source>
        <dbReference type="Pfam" id="PF00441"/>
    </source>
</evidence>
<dbReference type="Gene3D" id="1.10.540.10">
    <property type="entry name" value="Acyl-CoA dehydrogenase/oxidase, N-terminal domain"/>
    <property type="match status" value="1"/>
</dbReference>
<feature type="domain" description="Acyl-CoA oxidase/dehydrogenase middle" evidence="8">
    <location>
        <begin position="156"/>
        <end position="249"/>
    </location>
</feature>
<keyword evidence="11" id="KW-1185">Reference proteome</keyword>
<dbReference type="Pfam" id="PF02770">
    <property type="entry name" value="Acyl-CoA_dh_M"/>
    <property type="match status" value="1"/>
</dbReference>
<comment type="cofactor">
    <cofactor evidence="1 6">
        <name>FAD</name>
        <dbReference type="ChEBI" id="CHEBI:57692"/>
    </cofactor>
</comment>
<dbReference type="InterPro" id="IPR013786">
    <property type="entry name" value="AcylCoA_DH/ox_N"/>
</dbReference>
<proteinExistence type="inferred from homology"/>
<evidence type="ECO:0000313" key="11">
    <source>
        <dbReference type="Proteomes" id="UP000184330"/>
    </source>
</evidence>
<comment type="similarity">
    <text evidence="2 6">Belongs to the acyl-CoA dehydrogenase family.</text>
</comment>
<protein>
    <submittedName>
        <fullName evidence="10">Probable acyl-CoA dehydrogenase</fullName>
    </submittedName>
</protein>
<keyword evidence="4 6" id="KW-0274">FAD</keyword>
<evidence type="ECO:0000259" key="9">
    <source>
        <dbReference type="Pfam" id="PF02771"/>
    </source>
</evidence>
<keyword evidence="3 6" id="KW-0285">Flavoprotein</keyword>
<accession>A0A1L7XMW6</accession>
<dbReference type="GO" id="GO:0050660">
    <property type="term" value="F:flavin adenine dinucleotide binding"/>
    <property type="evidence" value="ECO:0007669"/>
    <property type="project" value="InterPro"/>
</dbReference>
<dbReference type="InterPro" id="IPR009075">
    <property type="entry name" value="AcylCo_DH/oxidase_C"/>
</dbReference>
<dbReference type="InterPro" id="IPR046373">
    <property type="entry name" value="Acyl-CoA_Oxase/DH_mid-dom_sf"/>
</dbReference>
<dbReference type="Gene3D" id="1.20.140.10">
    <property type="entry name" value="Butyryl-CoA Dehydrogenase, subunit A, domain 3"/>
    <property type="match status" value="1"/>
</dbReference>
<evidence type="ECO:0000256" key="2">
    <source>
        <dbReference type="ARBA" id="ARBA00009347"/>
    </source>
</evidence>
<dbReference type="GO" id="GO:0033539">
    <property type="term" value="P:fatty acid beta-oxidation using acyl-CoA dehydrogenase"/>
    <property type="evidence" value="ECO:0007669"/>
    <property type="project" value="TreeGrafter"/>
</dbReference>
<dbReference type="InterPro" id="IPR050741">
    <property type="entry name" value="Acyl-CoA_dehydrogenase"/>
</dbReference>
<dbReference type="Gene3D" id="2.40.110.10">
    <property type="entry name" value="Butyryl-CoA Dehydrogenase, subunit A, domain 2"/>
    <property type="match status" value="1"/>
</dbReference>
<evidence type="ECO:0000256" key="1">
    <source>
        <dbReference type="ARBA" id="ARBA00001974"/>
    </source>
</evidence>
<organism evidence="10 11">
    <name type="scientific">Phialocephala subalpina</name>
    <dbReference type="NCBI Taxonomy" id="576137"/>
    <lineage>
        <taxon>Eukaryota</taxon>
        <taxon>Fungi</taxon>
        <taxon>Dikarya</taxon>
        <taxon>Ascomycota</taxon>
        <taxon>Pezizomycotina</taxon>
        <taxon>Leotiomycetes</taxon>
        <taxon>Helotiales</taxon>
        <taxon>Mollisiaceae</taxon>
        <taxon>Phialocephala</taxon>
        <taxon>Phialocephala fortinii species complex</taxon>
    </lineage>
</organism>
<dbReference type="Proteomes" id="UP000184330">
    <property type="component" value="Unassembled WGS sequence"/>
</dbReference>
<feature type="domain" description="Acyl-CoA dehydrogenase/oxidase N-terminal" evidence="9">
    <location>
        <begin position="27"/>
        <end position="152"/>
    </location>
</feature>
<dbReference type="Pfam" id="PF02771">
    <property type="entry name" value="Acyl-CoA_dh_N"/>
    <property type="match status" value="1"/>
</dbReference>
<evidence type="ECO:0000256" key="3">
    <source>
        <dbReference type="ARBA" id="ARBA00022630"/>
    </source>
</evidence>
<gene>
    <name evidence="10" type="ORF">PAC_16283</name>
</gene>
<dbReference type="Pfam" id="PF00441">
    <property type="entry name" value="Acyl-CoA_dh_1"/>
    <property type="match status" value="1"/>
</dbReference>
<dbReference type="PANTHER" id="PTHR48083">
    <property type="entry name" value="MEDIUM-CHAIN SPECIFIC ACYL-COA DEHYDROGENASE, MITOCHONDRIAL-RELATED"/>
    <property type="match status" value="1"/>
</dbReference>
<dbReference type="PANTHER" id="PTHR48083:SF17">
    <property type="entry name" value="ACYL-COA DEHYDROGENASE (AFU_ORTHOLOGUE AFUA_2G16630)-RELATED"/>
    <property type="match status" value="1"/>
</dbReference>
<dbReference type="AlphaFoldDB" id="A0A1L7XMW6"/>